<evidence type="ECO:0000256" key="4">
    <source>
        <dbReference type="ARBA" id="ARBA00022989"/>
    </source>
</evidence>
<feature type="transmembrane region" description="Helical" evidence="6">
    <location>
        <begin position="20"/>
        <end position="39"/>
    </location>
</feature>
<evidence type="ECO:0000313" key="7">
    <source>
        <dbReference type="EMBL" id="OEV12960.1"/>
    </source>
</evidence>
<dbReference type="InterPro" id="IPR012506">
    <property type="entry name" value="TMEM86B-like"/>
</dbReference>
<dbReference type="GO" id="GO:0016020">
    <property type="term" value="C:membrane"/>
    <property type="evidence" value="ECO:0007669"/>
    <property type="project" value="UniProtKB-SubCell"/>
</dbReference>
<proteinExistence type="inferred from homology"/>
<evidence type="ECO:0000256" key="3">
    <source>
        <dbReference type="ARBA" id="ARBA00022692"/>
    </source>
</evidence>
<comment type="similarity">
    <text evidence="2">Belongs to the TMEM86 family.</text>
</comment>
<accession>A0A1E7L9Y8</accession>
<reference evidence="7 8" key="1">
    <citation type="journal article" date="2016" name="Front. Microbiol.">
        <title>Comparative Genomics Analysis of Streptomyces Species Reveals Their Adaptation to the Marine Environment and Their Diversity at the Genomic Level.</title>
        <authorList>
            <person name="Tian X."/>
            <person name="Zhang Z."/>
            <person name="Yang T."/>
            <person name="Chen M."/>
            <person name="Li J."/>
            <person name="Chen F."/>
            <person name="Yang J."/>
            <person name="Li W."/>
            <person name="Zhang B."/>
            <person name="Zhang Z."/>
            <person name="Wu J."/>
            <person name="Zhang C."/>
            <person name="Long L."/>
            <person name="Xiao J."/>
        </authorList>
    </citation>
    <scope>NUCLEOTIDE SEQUENCE [LARGE SCALE GENOMIC DNA]</scope>
    <source>
        <strain evidence="7 8">SCSIO 10429</strain>
    </source>
</reference>
<dbReference type="PATRIC" id="fig|518642.10.peg.7368"/>
<dbReference type="AlphaFoldDB" id="A0A1E7L9Y8"/>
<evidence type="ECO:0000256" key="5">
    <source>
        <dbReference type="ARBA" id="ARBA00023136"/>
    </source>
</evidence>
<sequence length="130" mass="13293">YTAGYTRLGALRGLRRRPKIAAGCLAGWAAANAVLAPSLERRLRLPVAGYSLALTLMGAAALGVGGRVGAGAAAFVGSDLLIGLQAAGRKVPSQELLIMAGYLLGQYLITTGWLDLLDREAAENADGDAA</sequence>
<gene>
    <name evidence="7" type="ORF">AN218_06055</name>
</gene>
<evidence type="ECO:0000313" key="8">
    <source>
        <dbReference type="Proteomes" id="UP000176005"/>
    </source>
</evidence>
<keyword evidence="3 6" id="KW-0812">Transmembrane</keyword>
<name>A0A1E7L9Y8_9ACTN</name>
<feature type="non-terminal residue" evidence="7">
    <location>
        <position position="1"/>
    </location>
</feature>
<keyword evidence="5 6" id="KW-0472">Membrane</keyword>
<dbReference type="EMBL" id="LJGW01000110">
    <property type="protein sequence ID" value="OEV12960.1"/>
    <property type="molecule type" value="Genomic_DNA"/>
</dbReference>
<comment type="subcellular location">
    <subcellularLocation>
        <location evidence="1">Membrane</location>
        <topology evidence="1">Multi-pass membrane protein</topology>
    </subcellularLocation>
</comment>
<keyword evidence="4 6" id="KW-1133">Transmembrane helix</keyword>
<protein>
    <recommendedName>
        <fullName evidence="9">Lysoplasmalogenase</fullName>
    </recommendedName>
</protein>
<evidence type="ECO:0008006" key="9">
    <source>
        <dbReference type="Google" id="ProtNLM"/>
    </source>
</evidence>
<comment type="caution">
    <text evidence="7">The sequence shown here is derived from an EMBL/GenBank/DDBJ whole genome shotgun (WGS) entry which is preliminary data.</text>
</comment>
<evidence type="ECO:0000256" key="6">
    <source>
        <dbReference type="SAM" id="Phobius"/>
    </source>
</evidence>
<organism evidence="7 8">
    <name type="scientific">Streptomyces nanshensis</name>
    <dbReference type="NCBI Taxonomy" id="518642"/>
    <lineage>
        <taxon>Bacteria</taxon>
        <taxon>Bacillati</taxon>
        <taxon>Actinomycetota</taxon>
        <taxon>Actinomycetes</taxon>
        <taxon>Kitasatosporales</taxon>
        <taxon>Streptomycetaceae</taxon>
        <taxon>Streptomyces</taxon>
    </lineage>
</organism>
<feature type="transmembrane region" description="Helical" evidence="6">
    <location>
        <begin position="59"/>
        <end position="84"/>
    </location>
</feature>
<evidence type="ECO:0000256" key="1">
    <source>
        <dbReference type="ARBA" id="ARBA00004141"/>
    </source>
</evidence>
<dbReference type="RefSeq" id="WP_216311723.1">
    <property type="nucleotide sequence ID" value="NZ_LJGW01000110.1"/>
</dbReference>
<evidence type="ECO:0000256" key="2">
    <source>
        <dbReference type="ARBA" id="ARBA00007375"/>
    </source>
</evidence>
<keyword evidence="8" id="KW-1185">Reference proteome</keyword>
<dbReference type="Pfam" id="PF07947">
    <property type="entry name" value="YhhN"/>
    <property type="match status" value="1"/>
</dbReference>
<dbReference type="Proteomes" id="UP000176005">
    <property type="component" value="Unassembled WGS sequence"/>
</dbReference>
<feature type="transmembrane region" description="Helical" evidence="6">
    <location>
        <begin position="96"/>
        <end position="114"/>
    </location>
</feature>